<organism evidence="8 9">
    <name type="scientific">Planobispora longispora</name>
    <dbReference type="NCBI Taxonomy" id="28887"/>
    <lineage>
        <taxon>Bacteria</taxon>
        <taxon>Bacillati</taxon>
        <taxon>Actinomycetota</taxon>
        <taxon>Actinomycetes</taxon>
        <taxon>Streptosporangiales</taxon>
        <taxon>Streptosporangiaceae</taxon>
        <taxon>Planobispora</taxon>
    </lineage>
</organism>
<dbReference type="SUPFAM" id="SSF103088">
    <property type="entry name" value="OmpA-like"/>
    <property type="match status" value="1"/>
</dbReference>
<feature type="compositionally biased region" description="Basic and acidic residues" evidence="5">
    <location>
        <begin position="184"/>
        <end position="199"/>
    </location>
</feature>
<protein>
    <submittedName>
        <fullName evidence="8">Lipoprotein</fullName>
    </submittedName>
</protein>
<accession>A0A8J3RR95</accession>
<evidence type="ECO:0000256" key="4">
    <source>
        <dbReference type="PROSITE-ProRule" id="PRU00473"/>
    </source>
</evidence>
<comment type="subcellular location">
    <subcellularLocation>
        <location evidence="1">Cell outer membrane</location>
    </subcellularLocation>
</comment>
<dbReference type="Proteomes" id="UP000616724">
    <property type="component" value="Unassembled WGS sequence"/>
</dbReference>
<evidence type="ECO:0000256" key="2">
    <source>
        <dbReference type="ARBA" id="ARBA00023136"/>
    </source>
</evidence>
<dbReference type="PANTHER" id="PTHR30329">
    <property type="entry name" value="STATOR ELEMENT OF FLAGELLAR MOTOR COMPLEX"/>
    <property type="match status" value="1"/>
</dbReference>
<gene>
    <name evidence="8" type="ORF">Plo01_48310</name>
</gene>
<keyword evidence="6" id="KW-0732">Signal</keyword>
<dbReference type="InterPro" id="IPR036737">
    <property type="entry name" value="OmpA-like_sf"/>
</dbReference>
<dbReference type="InterPro" id="IPR006664">
    <property type="entry name" value="OMP_bac"/>
</dbReference>
<keyword evidence="8" id="KW-0449">Lipoprotein</keyword>
<feature type="region of interest" description="Disordered" evidence="5">
    <location>
        <begin position="166"/>
        <end position="199"/>
    </location>
</feature>
<keyword evidence="3" id="KW-0998">Cell outer membrane</keyword>
<dbReference type="InterPro" id="IPR050330">
    <property type="entry name" value="Bact_OuterMem_StrucFunc"/>
</dbReference>
<feature type="domain" description="OmpA-like" evidence="7">
    <location>
        <begin position="76"/>
        <end position="199"/>
    </location>
</feature>
<dbReference type="CDD" id="cd07185">
    <property type="entry name" value="OmpA_C-like"/>
    <property type="match status" value="1"/>
</dbReference>
<feature type="signal peptide" evidence="6">
    <location>
        <begin position="1"/>
        <end position="18"/>
    </location>
</feature>
<dbReference type="Gene3D" id="3.30.1330.60">
    <property type="entry name" value="OmpA-like domain"/>
    <property type="match status" value="1"/>
</dbReference>
<evidence type="ECO:0000259" key="7">
    <source>
        <dbReference type="PROSITE" id="PS51123"/>
    </source>
</evidence>
<dbReference type="Pfam" id="PF00691">
    <property type="entry name" value="OmpA"/>
    <property type="match status" value="1"/>
</dbReference>
<evidence type="ECO:0000256" key="6">
    <source>
        <dbReference type="SAM" id="SignalP"/>
    </source>
</evidence>
<feature type="chain" id="PRO_5038853831" evidence="6">
    <location>
        <begin position="19"/>
        <end position="199"/>
    </location>
</feature>
<comment type="caution">
    <text evidence="8">The sequence shown here is derived from an EMBL/GenBank/DDBJ whole genome shotgun (WGS) entry which is preliminary data.</text>
</comment>
<evidence type="ECO:0000256" key="1">
    <source>
        <dbReference type="ARBA" id="ARBA00004442"/>
    </source>
</evidence>
<sequence length="199" mass="20781">MYRSASALALAAALLAPASTPAPRPSPTPIPVEAGPPVTAPVLDLVTPMLDMQGRVLDISERIATLDGSLTDESRGAERKIIVAADVLFAFDKATLTPKARSRLAQAAKTLAAEAGGEQVRIDGHTDAKGDDAYNLDLSRRRAQAVRESLERLLGGKGITFVVEGHGAADPVAPNTTPDGGDNPEGRAENRRVEISFPG</sequence>
<evidence type="ECO:0000313" key="9">
    <source>
        <dbReference type="Proteomes" id="UP000616724"/>
    </source>
</evidence>
<dbReference type="InterPro" id="IPR006665">
    <property type="entry name" value="OmpA-like"/>
</dbReference>
<dbReference type="PANTHER" id="PTHR30329:SF21">
    <property type="entry name" value="LIPOPROTEIN YIAD-RELATED"/>
    <property type="match status" value="1"/>
</dbReference>
<dbReference type="PROSITE" id="PS51123">
    <property type="entry name" value="OMPA_2"/>
    <property type="match status" value="1"/>
</dbReference>
<name>A0A8J3RR95_9ACTN</name>
<keyword evidence="2 4" id="KW-0472">Membrane</keyword>
<dbReference type="AlphaFoldDB" id="A0A8J3RR95"/>
<dbReference type="RefSeq" id="WP_203892906.1">
    <property type="nucleotide sequence ID" value="NZ_BOOH01000039.1"/>
</dbReference>
<dbReference type="EMBL" id="BOOH01000039">
    <property type="protein sequence ID" value="GIH78402.1"/>
    <property type="molecule type" value="Genomic_DNA"/>
</dbReference>
<evidence type="ECO:0000256" key="5">
    <source>
        <dbReference type="SAM" id="MobiDB-lite"/>
    </source>
</evidence>
<dbReference type="GO" id="GO:0009279">
    <property type="term" value="C:cell outer membrane"/>
    <property type="evidence" value="ECO:0007669"/>
    <property type="project" value="UniProtKB-SubCell"/>
</dbReference>
<evidence type="ECO:0000313" key="8">
    <source>
        <dbReference type="EMBL" id="GIH78402.1"/>
    </source>
</evidence>
<dbReference type="PRINTS" id="PR01021">
    <property type="entry name" value="OMPADOMAIN"/>
</dbReference>
<reference evidence="8 9" key="1">
    <citation type="submission" date="2021-01" db="EMBL/GenBank/DDBJ databases">
        <title>Whole genome shotgun sequence of Planobispora longispora NBRC 13918.</title>
        <authorList>
            <person name="Komaki H."/>
            <person name="Tamura T."/>
        </authorList>
    </citation>
    <scope>NUCLEOTIDE SEQUENCE [LARGE SCALE GENOMIC DNA]</scope>
    <source>
        <strain evidence="8 9">NBRC 13918</strain>
    </source>
</reference>
<evidence type="ECO:0000256" key="3">
    <source>
        <dbReference type="ARBA" id="ARBA00023237"/>
    </source>
</evidence>
<keyword evidence="9" id="KW-1185">Reference proteome</keyword>
<proteinExistence type="predicted"/>